<evidence type="ECO:0000256" key="19">
    <source>
        <dbReference type="PIRSR" id="PIRSR641708-2"/>
    </source>
</evidence>
<dbReference type="GO" id="GO:0005634">
    <property type="term" value="C:nucleus"/>
    <property type="evidence" value="ECO:0007669"/>
    <property type="project" value="UniProtKB-SubCell"/>
</dbReference>
<evidence type="ECO:0000256" key="1">
    <source>
        <dbReference type="ARBA" id="ARBA00001166"/>
    </source>
</evidence>
<evidence type="ECO:0000256" key="14">
    <source>
        <dbReference type="ARBA" id="ARBA00075153"/>
    </source>
</evidence>
<accession>A0AAE1PN80</accession>
<evidence type="ECO:0000256" key="5">
    <source>
        <dbReference type="ARBA" id="ARBA00022694"/>
    </source>
</evidence>
<keyword evidence="4" id="KW-0507">mRNA processing</keyword>
<organism evidence="21 22">
    <name type="scientific">Petrolisthes manimaculis</name>
    <dbReference type="NCBI Taxonomy" id="1843537"/>
    <lineage>
        <taxon>Eukaryota</taxon>
        <taxon>Metazoa</taxon>
        <taxon>Ecdysozoa</taxon>
        <taxon>Arthropoda</taxon>
        <taxon>Crustacea</taxon>
        <taxon>Multicrustacea</taxon>
        <taxon>Malacostraca</taxon>
        <taxon>Eumalacostraca</taxon>
        <taxon>Eucarida</taxon>
        <taxon>Decapoda</taxon>
        <taxon>Pleocyemata</taxon>
        <taxon>Anomura</taxon>
        <taxon>Galatheoidea</taxon>
        <taxon>Porcellanidae</taxon>
        <taxon>Petrolisthes</taxon>
    </lineage>
</organism>
<evidence type="ECO:0000256" key="17">
    <source>
        <dbReference type="ARBA" id="ARBA00081344"/>
    </source>
</evidence>
<evidence type="ECO:0000259" key="20">
    <source>
        <dbReference type="Pfam" id="PF01416"/>
    </source>
</evidence>
<comment type="function">
    <text evidence="10">Pseudouridylate synthase that catalyzes pseudouridylation of tRNAs and mRNAs. Acts on positions 27/28 in the anticodon stem and also positions 34 and 36 in the anticodon of an intron containing tRNA. Also catalyzes pseudouridylation of mRNAs: mediates pseudouridylation of mRNAs with the consensus sequence 5'-UGUAG-3'. Acts as a regulator of pre-mRNA splicing by mediating pseudouridylation of pre-mRNAs at locations associated with alternatively spliced regions. Pseudouridylation of pre-mRNAs near splice sites directly regulates mRNA splicing and mRNA 3'-end processing. Involved in regulation of nuclear receptor activity through pseudouridylation of SRA1 mRNA.</text>
</comment>
<sequence>MPWGWKSSIPRRIFPFLSHNICSEEGMMTEEAQVKHIQLNPIPGMEFETDGIYIRKKTYAILLSFNGQSYQGMQVNRVTGNAIENYLLAALLSLTLITEEEATFPQLFKFQRTSRTDKGVSAARMVVSAVLPEKMNTDNLKCELNNLLSEDIRVMAVYRVIRSFNSKLWCDGRSYSYLCPTFAFAPITERACKDYRISDEVLGEVRRQLNLFKGSHNFHNFTSKIGANDARAWRVINSVECDEPFERHGWQWINIKLRGQSFLLHQIRKMVCVLMCVCRGLASPHFITSTLTTRYVDLPKAPALGLVLQDQHFVTYNKTYGGDGIHEPLVWDEVEEEIQRFCDENLYDSIMKKELNENVMLKWLCCQYYHDYQTYILKHQAKQNQDINHQRFLQWKHLSEEVNKDDEFTM</sequence>
<evidence type="ECO:0000256" key="3">
    <source>
        <dbReference type="ARBA" id="ARBA00009375"/>
    </source>
</evidence>
<evidence type="ECO:0000256" key="9">
    <source>
        <dbReference type="ARBA" id="ARBA00052184"/>
    </source>
</evidence>
<comment type="catalytic activity">
    <reaction evidence="1">
        <text>a uridine in mRNA = a pseudouridine in mRNA</text>
        <dbReference type="Rhea" id="RHEA:56644"/>
        <dbReference type="Rhea" id="RHEA-COMP:14658"/>
        <dbReference type="Rhea" id="RHEA-COMP:14659"/>
        <dbReference type="ChEBI" id="CHEBI:65314"/>
        <dbReference type="ChEBI" id="CHEBI:65315"/>
    </reaction>
</comment>
<evidence type="ECO:0000256" key="15">
    <source>
        <dbReference type="ARBA" id="ARBA00079087"/>
    </source>
</evidence>
<keyword evidence="22" id="KW-1185">Reference proteome</keyword>
<evidence type="ECO:0000256" key="11">
    <source>
        <dbReference type="ARBA" id="ARBA00064589"/>
    </source>
</evidence>
<comment type="subunit">
    <text evidence="11">Monomer. Forms a complex with RARG and the SRA1 RNA in the nucleus.</text>
</comment>
<dbReference type="InterPro" id="IPR020095">
    <property type="entry name" value="PsdUridine_synth_TruA_C"/>
</dbReference>
<evidence type="ECO:0000256" key="8">
    <source>
        <dbReference type="ARBA" id="ARBA00036943"/>
    </source>
</evidence>
<dbReference type="InterPro" id="IPR041708">
    <property type="entry name" value="PUS1/PUS2-like"/>
</dbReference>
<feature type="binding site" evidence="19">
    <location>
        <position position="175"/>
    </location>
    <ligand>
        <name>substrate</name>
    </ligand>
</feature>
<keyword evidence="7" id="KW-0539">Nucleus</keyword>
<dbReference type="Pfam" id="PF01416">
    <property type="entry name" value="PseudoU_synth_1"/>
    <property type="match status" value="1"/>
</dbReference>
<dbReference type="GO" id="GO:1990481">
    <property type="term" value="P:mRNA pseudouridine synthesis"/>
    <property type="evidence" value="ECO:0007669"/>
    <property type="project" value="TreeGrafter"/>
</dbReference>
<comment type="subcellular location">
    <subcellularLocation>
        <location evidence="2">Nucleus</location>
    </subcellularLocation>
</comment>
<evidence type="ECO:0000256" key="2">
    <source>
        <dbReference type="ARBA" id="ARBA00004123"/>
    </source>
</evidence>
<proteinExistence type="inferred from homology"/>
<name>A0AAE1PN80_9EUCA</name>
<gene>
    <name evidence="21" type="ORF">Pmani_018077</name>
</gene>
<dbReference type="GO" id="GO:0160147">
    <property type="term" value="F:tRNA pseudouridine(38-40) synthase activity"/>
    <property type="evidence" value="ECO:0007669"/>
    <property type="project" value="UniProtKB-EC"/>
</dbReference>
<comment type="similarity">
    <text evidence="3">Belongs to the tRNA pseudouridine synthase TruA family.</text>
</comment>
<reference evidence="21" key="1">
    <citation type="submission" date="2023-11" db="EMBL/GenBank/DDBJ databases">
        <title>Genome assemblies of two species of porcelain crab, Petrolisthes cinctipes and Petrolisthes manimaculis (Anomura: Porcellanidae).</title>
        <authorList>
            <person name="Angst P."/>
        </authorList>
    </citation>
    <scope>NUCLEOTIDE SEQUENCE</scope>
    <source>
        <strain evidence="21">PB745_02</strain>
        <tissue evidence="21">Gill</tissue>
    </source>
</reference>
<dbReference type="InterPro" id="IPR020103">
    <property type="entry name" value="PsdUridine_synth_cat_dom_sf"/>
</dbReference>
<dbReference type="PANTHER" id="PTHR11142:SF4">
    <property type="entry name" value="PSEUDOURIDYLATE SYNTHASE 1 HOMOLOG"/>
    <property type="match status" value="1"/>
</dbReference>
<evidence type="ECO:0000256" key="16">
    <source>
        <dbReference type="ARBA" id="ARBA00080849"/>
    </source>
</evidence>
<dbReference type="SUPFAM" id="SSF55120">
    <property type="entry name" value="Pseudouridine synthase"/>
    <property type="match status" value="1"/>
</dbReference>
<comment type="catalytic activity">
    <reaction evidence="9">
        <text>uridine(38/39/40) in tRNA = pseudouridine(38/39/40) in tRNA</text>
        <dbReference type="Rhea" id="RHEA:22376"/>
        <dbReference type="Rhea" id="RHEA-COMP:10085"/>
        <dbReference type="Rhea" id="RHEA-COMP:10087"/>
        <dbReference type="ChEBI" id="CHEBI:65314"/>
        <dbReference type="ChEBI" id="CHEBI:65315"/>
        <dbReference type="EC" id="5.4.99.12"/>
    </reaction>
</comment>
<dbReference type="InterPro" id="IPR001406">
    <property type="entry name" value="PsdUridine_synth_TruA"/>
</dbReference>
<dbReference type="Gene3D" id="3.30.70.580">
    <property type="entry name" value="Pseudouridine synthase I, catalytic domain, N-terminal subdomain"/>
    <property type="match status" value="1"/>
</dbReference>
<dbReference type="GO" id="GO:0006397">
    <property type="term" value="P:mRNA processing"/>
    <property type="evidence" value="ECO:0007669"/>
    <property type="project" value="UniProtKB-KW"/>
</dbReference>
<feature type="domain" description="Pseudouridine synthase I TruA alpha/beta" evidence="20">
    <location>
        <begin position="211"/>
        <end position="311"/>
    </location>
</feature>
<dbReference type="Proteomes" id="UP001292094">
    <property type="component" value="Unassembled WGS sequence"/>
</dbReference>
<feature type="active site" description="Nucleophile" evidence="18">
    <location>
        <position position="117"/>
    </location>
</feature>
<evidence type="ECO:0000313" key="21">
    <source>
        <dbReference type="EMBL" id="KAK4310360.1"/>
    </source>
</evidence>
<dbReference type="InterPro" id="IPR020097">
    <property type="entry name" value="PsdUridine_synth_TruA_a/b_dom"/>
</dbReference>
<dbReference type="InterPro" id="IPR020094">
    <property type="entry name" value="TruA/RsuA/RluB/E/F_N"/>
</dbReference>
<dbReference type="EC" id="5.4.99.12" evidence="12"/>
<evidence type="ECO:0000313" key="22">
    <source>
        <dbReference type="Proteomes" id="UP001292094"/>
    </source>
</evidence>
<keyword evidence="6" id="KW-0413">Isomerase</keyword>
<evidence type="ECO:0000256" key="6">
    <source>
        <dbReference type="ARBA" id="ARBA00023235"/>
    </source>
</evidence>
<dbReference type="CDD" id="cd02568">
    <property type="entry name" value="PseudoU_synth_PUS1_PUS2"/>
    <property type="match status" value="1"/>
</dbReference>
<dbReference type="GO" id="GO:0031119">
    <property type="term" value="P:tRNA pseudouridine synthesis"/>
    <property type="evidence" value="ECO:0007669"/>
    <property type="project" value="InterPro"/>
</dbReference>
<dbReference type="FunFam" id="3.30.70.580:FF:000002">
    <property type="entry name" value="tRNA pseudouridine synthase"/>
    <property type="match status" value="1"/>
</dbReference>
<dbReference type="EMBL" id="JAWZYT010001646">
    <property type="protein sequence ID" value="KAK4310360.1"/>
    <property type="molecule type" value="Genomic_DNA"/>
</dbReference>
<comment type="caution">
    <text evidence="21">The sequence shown here is derived from an EMBL/GenBank/DDBJ whole genome shotgun (WGS) entry which is preliminary data.</text>
</comment>
<evidence type="ECO:0000256" key="18">
    <source>
        <dbReference type="PIRSR" id="PIRSR641708-1"/>
    </source>
</evidence>
<evidence type="ECO:0000256" key="7">
    <source>
        <dbReference type="ARBA" id="ARBA00023242"/>
    </source>
</evidence>
<evidence type="ECO:0000256" key="10">
    <source>
        <dbReference type="ARBA" id="ARBA00053709"/>
    </source>
</evidence>
<evidence type="ECO:0000256" key="13">
    <source>
        <dbReference type="ARBA" id="ARBA00068582"/>
    </source>
</evidence>
<keyword evidence="5" id="KW-0819">tRNA processing</keyword>
<dbReference type="FunFam" id="3.30.70.660:FF:000002">
    <property type="entry name" value="tRNA pseudouridine synthase"/>
    <property type="match status" value="1"/>
</dbReference>
<dbReference type="PANTHER" id="PTHR11142">
    <property type="entry name" value="PSEUDOURIDYLATE SYNTHASE"/>
    <property type="match status" value="1"/>
</dbReference>
<dbReference type="GO" id="GO:0003723">
    <property type="term" value="F:RNA binding"/>
    <property type="evidence" value="ECO:0007669"/>
    <property type="project" value="InterPro"/>
</dbReference>
<dbReference type="AlphaFoldDB" id="A0AAE1PN80"/>
<dbReference type="Gene3D" id="3.30.70.660">
    <property type="entry name" value="Pseudouridine synthase I, catalytic domain, C-terminal subdomain"/>
    <property type="match status" value="1"/>
</dbReference>
<comment type="catalytic activity">
    <reaction evidence="8">
        <text>a uridine in tRNA = a pseudouridine in tRNA</text>
        <dbReference type="Rhea" id="RHEA:54572"/>
        <dbReference type="Rhea" id="RHEA-COMP:13339"/>
        <dbReference type="Rhea" id="RHEA-COMP:13934"/>
        <dbReference type="ChEBI" id="CHEBI:65314"/>
        <dbReference type="ChEBI" id="CHEBI:65315"/>
    </reaction>
</comment>
<protein>
    <recommendedName>
        <fullName evidence="13">Pseudouridylate synthase 1 homolog</fullName>
        <ecNumber evidence="12">5.4.99.12</ecNumber>
    </recommendedName>
    <alternativeName>
        <fullName evidence="14">tRNA pseudouridine synthase 1</fullName>
    </alternativeName>
    <alternativeName>
        <fullName evidence="17">tRNA pseudouridine(38-40) synthase</fullName>
    </alternativeName>
    <alternativeName>
        <fullName evidence="15">tRNA pseudouridylate synthase I</fullName>
    </alternativeName>
    <alternativeName>
        <fullName evidence="16">tRNA-uridine isomerase I</fullName>
    </alternativeName>
</protein>
<evidence type="ECO:0000256" key="4">
    <source>
        <dbReference type="ARBA" id="ARBA00022664"/>
    </source>
</evidence>
<evidence type="ECO:0000256" key="12">
    <source>
        <dbReference type="ARBA" id="ARBA00066509"/>
    </source>
</evidence>